<proteinExistence type="inferred from homology"/>
<protein>
    <recommendedName>
        <fullName evidence="1">UPF0311 protein GCM10011496_31080</fullName>
    </recommendedName>
</protein>
<name>A0A916WL11_9BURK</name>
<dbReference type="AlphaFoldDB" id="A0A916WL11"/>
<comment type="caution">
    <text evidence="2">The sequence shown here is derived from an EMBL/GenBank/DDBJ whole genome shotgun (WGS) entry which is preliminary data.</text>
</comment>
<gene>
    <name evidence="2" type="ORF">GCM10011496_31080</name>
</gene>
<dbReference type="Proteomes" id="UP000620596">
    <property type="component" value="Unassembled WGS sequence"/>
</dbReference>
<keyword evidence="3" id="KW-1185">Reference proteome</keyword>
<reference evidence="2" key="1">
    <citation type="journal article" date="2014" name="Int. J. Syst. Evol. Microbiol.">
        <title>Complete genome sequence of Corynebacterium casei LMG S-19264T (=DSM 44701T), isolated from a smear-ripened cheese.</title>
        <authorList>
            <consortium name="US DOE Joint Genome Institute (JGI-PGF)"/>
            <person name="Walter F."/>
            <person name="Albersmeier A."/>
            <person name="Kalinowski J."/>
            <person name="Ruckert C."/>
        </authorList>
    </citation>
    <scope>NUCLEOTIDE SEQUENCE</scope>
    <source>
        <strain evidence="2">CGMCC 1.15322</strain>
    </source>
</reference>
<dbReference type="Gene3D" id="2.40.160.20">
    <property type="match status" value="1"/>
</dbReference>
<dbReference type="InterPro" id="IPR020915">
    <property type="entry name" value="UPF0311"/>
</dbReference>
<evidence type="ECO:0000313" key="3">
    <source>
        <dbReference type="Proteomes" id="UP000620596"/>
    </source>
</evidence>
<dbReference type="PANTHER" id="PTHR37315:SF1">
    <property type="entry name" value="UPF0311 PROTEIN BLR7842"/>
    <property type="match status" value="1"/>
</dbReference>
<accession>A0A916WL11</accession>
<sequence>MTARPVLGDYAKRMNLPAAPQLAHFADISVQVGQAQEVGQTVRGRRRLIPILGGEATGHGWTARVFPGGADFQLLVTDRLAELDARYVMETDGGDMIYVQNRAIRCGPADLMARLVRGEPVDPAQIYFRCSPRFETASPALAWITERMFVGSGARHPDRVVMQFYELA</sequence>
<organism evidence="2 3">
    <name type="scientific">Polaromonas eurypsychrophila</name>
    <dbReference type="NCBI Taxonomy" id="1614635"/>
    <lineage>
        <taxon>Bacteria</taxon>
        <taxon>Pseudomonadati</taxon>
        <taxon>Pseudomonadota</taxon>
        <taxon>Betaproteobacteria</taxon>
        <taxon>Burkholderiales</taxon>
        <taxon>Comamonadaceae</taxon>
        <taxon>Polaromonas</taxon>
    </lineage>
</organism>
<dbReference type="Pfam" id="PF11578">
    <property type="entry name" value="DUF3237"/>
    <property type="match status" value="1"/>
</dbReference>
<dbReference type="HAMAP" id="MF_00775">
    <property type="entry name" value="UPF0311"/>
    <property type="match status" value="1"/>
</dbReference>
<comment type="similarity">
    <text evidence="1">Belongs to the UPF0311 family.</text>
</comment>
<evidence type="ECO:0000256" key="1">
    <source>
        <dbReference type="HAMAP-Rule" id="MF_00775"/>
    </source>
</evidence>
<reference evidence="2" key="2">
    <citation type="submission" date="2020-09" db="EMBL/GenBank/DDBJ databases">
        <authorList>
            <person name="Sun Q."/>
            <person name="Zhou Y."/>
        </authorList>
    </citation>
    <scope>NUCLEOTIDE SEQUENCE</scope>
    <source>
        <strain evidence="2">CGMCC 1.15322</strain>
    </source>
</reference>
<evidence type="ECO:0000313" key="2">
    <source>
        <dbReference type="EMBL" id="GGB07946.1"/>
    </source>
</evidence>
<dbReference type="EMBL" id="BMIG01000013">
    <property type="protein sequence ID" value="GGB07946.1"/>
    <property type="molecule type" value="Genomic_DNA"/>
</dbReference>
<dbReference type="PANTHER" id="PTHR37315">
    <property type="entry name" value="UPF0311 PROTEIN BLR7842"/>
    <property type="match status" value="1"/>
</dbReference>